<dbReference type="EMBL" id="NIGF01000009">
    <property type="protein sequence ID" value="PQV63708.1"/>
    <property type="molecule type" value="Genomic_DNA"/>
</dbReference>
<dbReference type="OrthoDB" id="9808421at2"/>
<feature type="domain" description="Soluble ligand binding" evidence="5">
    <location>
        <begin position="579"/>
        <end position="625"/>
    </location>
</feature>
<dbReference type="Gene3D" id="3.10.560.10">
    <property type="entry name" value="Outer membrane lipoprotein wza domain like"/>
    <property type="match status" value="5"/>
</dbReference>
<dbReference type="InterPro" id="IPR003715">
    <property type="entry name" value="Poly_export_N"/>
</dbReference>
<dbReference type="Pfam" id="PF10531">
    <property type="entry name" value="SLBB"/>
    <property type="match status" value="6"/>
</dbReference>
<organism evidence="6 7">
    <name type="scientific">Abditibacterium utsteinense</name>
    <dbReference type="NCBI Taxonomy" id="1960156"/>
    <lineage>
        <taxon>Bacteria</taxon>
        <taxon>Pseudomonadati</taxon>
        <taxon>Abditibacteriota</taxon>
        <taxon>Abditibacteriia</taxon>
        <taxon>Abditibacteriales</taxon>
        <taxon>Abditibacteriaceae</taxon>
        <taxon>Abditibacterium</taxon>
    </lineage>
</organism>
<feature type="domain" description="Soluble ligand binding" evidence="5">
    <location>
        <begin position="320"/>
        <end position="362"/>
    </location>
</feature>
<feature type="domain" description="Polysaccharide export protein N-terminal" evidence="4">
    <location>
        <begin position="66"/>
        <end position="137"/>
    </location>
</feature>
<gene>
    <name evidence="6" type="ORF">B1R32_10947</name>
</gene>
<dbReference type="InParanoid" id="A0A2S8SSF7"/>
<evidence type="ECO:0000256" key="2">
    <source>
        <dbReference type="SAM" id="MobiDB-lite"/>
    </source>
</evidence>
<protein>
    <submittedName>
        <fullName evidence="6">Protein involved in polysaccharide export, contains SLBB domain of the beta-grasp fold</fullName>
    </submittedName>
</protein>
<dbReference type="InterPro" id="IPR049712">
    <property type="entry name" value="Poly_export"/>
</dbReference>
<comment type="caution">
    <text evidence="6">The sequence shown here is derived from an EMBL/GenBank/DDBJ whole genome shotgun (WGS) entry which is preliminary data.</text>
</comment>
<feature type="signal peptide" evidence="3">
    <location>
        <begin position="1"/>
        <end position="35"/>
    </location>
</feature>
<accession>A0A2S8SSF7</accession>
<evidence type="ECO:0000256" key="1">
    <source>
        <dbReference type="ARBA" id="ARBA00022729"/>
    </source>
</evidence>
<feature type="domain" description="Soluble ligand binding" evidence="5">
    <location>
        <begin position="147"/>
        <end position="178"/>
    </location>
</feature>
<feature type="region of interest" description="Disordered" evidence="2">
    <location>
        <begin position="36"/>
        <end position="55"/>
    </location>
</feature>
<dbReference type="PANTHER" id="PTHR33619">
    <property type="entry name" value="POLYSACCHARIDE EXPORT PROTEIN GFCE-RELATED"/>
    <property type="match status" value="1"/>
</dbReference>
<proteinExistence type="predicted"/>
<feature type="compositionally biased region" description="Low complexity" evidence="2">
    <location>
        <begin position="36"/>
        <end position="46"/>
    </location>
</feature>
<reference evidence="6 7" key="1">
    <citation type="journal article" date="2018" name="Syst. Appl. Microbiol.">
        <title>Abditibacterium utsteinense sp. nov., the first cultivated member of candidate phylum FBP, isolated from ice-free Antarctic soil samples.</title>
        <authorList>
            <person name="Tahon G."/>
            <person name="Tytgat B."/>
            <person name="Lebbe L."/>
            <person name="Carlier A."/>
            <person name="Willems A."/>
        </authorList>
    </citation>
    <scope>NUCLEOTIDE SEQUENCE [LARGE SCALE GENOMIC DNA]</scope>
    <source>
        <strain evidence="6 7">LMG 29911</strain>
    </source>
</reference>
<dbReference type="PANTHER" id="PTHR33619:SF3">
    <property type="entry name" value="POLYSACCHARIDE EXPORT PROTEIN GFCE-RELATED"/>
    <property type="match status" value="1"/>
</dbReference>
<sequence length="683" mass="71759">MQFVAKNSFFLPRRRLFGCVMAALAALPGAAQSQAAQSKSAHSGSQLSVPPAQRAQAHSAAQTSFDFPLEPGDILAVNVANHPEMNSPGLSINEAGKVTLPVVGNVLVAGKSMAQAQQIITAAYSGQLRKPQVSVTLVIAKPRQVNLIGAVTNPGPLNLINGWRVGDAIDAAGGLTAPLEDIVATFSHAKGASQKLDLMKILASPGSAANLTLKKGDTISLKLFQGRRVTVLGDVKVPGPVLLRRQARFLNALTGAGGLLQTPETSEVTLVRSNRKITLSAVDAFNNPDERGNLELINGDQINVKAIRTAVSVVSFQNLVKGPGSYILEGKTGVLRALLTAGGLTVPPDQVVVSIRRGAKEIPVNIEKATYNPASDLALQTGDILLVSPLEGPKVKIAGSFLRPGEVNLKKEATLLDAIFTAGGLSAKPDETRLNILRNSNGHQVVLNIDPVSLIGLRDLGQNVRLQDGDLVIANPQAASAVFVSGEVEKPGEYQMKEGDGLVELLLRAGGPNLAAALKQVSIVRRNGTSMTADVSPAFKINTMQNAKVEGVRIPVELHEGDLINVPRNPNKVLIMEAVARPGYYPIPENGTLTIGDALLLAGGTIGGARLQEVAIVHRTANGTVNKRIVPVNQIAKGKFTIDEPLSNGDVVYVPQGKVSQSKLNTALSGLSILQVGRSIFGF</sequence>
<dbReference type="GO" id="GO:0015159">
    <property type="term" value="F:polysaccharide transmembrane transporter activity"/>
    <property type="evidence" value="ECO:0007669"/>
    <property type="project" value="InterPro"/>
</dbReference>
<dbReference type="Pfam" id="PF02563">
    <property type="entry name" value="Poly_export"/>
    <property type="match status" value="1"/>
</dbReference>
<evidence type="ECO:0000313" key="6">
    <source>
        <dbReference type="EMBL" id="PQV63708.1"/>
    </source>
</evidence>
<name>A0A2S8SSF7_9BACT</name>
<keyword evidence="1 3" id="KW-0732">Signal</keyword>
<dbReference type="RefSeq" id="WP_105483868.1">
    <property type="nucleotide sequence ID" value="NZ_NIGF01000009.1"/>
</dbReference>
<dbReference type="InterPro" id="IPR019554">
    <property type="entry name" value="Soluble_ligand-bd"/>
</dbReference>
<evidence type="ECO:0000259" key="4">
    <source>
        <dbReference type="Pfam" id="PF02563"/>
    </source>
</evidence>
<dbReference type="Proteomes" id="UP000237684">
    <property type="component" value="Unassembled WGS sequence"/>
</dbReference>
<feature type="domain" description="Soluble ligand binding" evidence="5">
    <location>
        <begin position="228"/>
        <end position="273"/>
    </location>
</feature>
<evidence type="ECO:0000259" key="5">
    <source>
        <dbReference type="Pfam" id="PF10531"/>
    </source>
</evidence>
<evidence type="ECO:0000313" key="7">
    <source>
        <dbReference type="Proteomes" id="UP000237684"/>
    </source>
</evidence>
<feature type="chain" id="PRO_5015560614" evidence="3">
    <location>
        <begin position="36"/>
        <end position="683"/>
    </location>
</feature>
<feature type="domain" description="Soluble ligand binding" evidence="5">
    <location>
        <begin position="482"/>
        <end position="532"/>
    </location>
</feature>
<dbReference type="AlphaFoldDB" id="A0A2S8SSF7"/>
<feature type="domain" description="Soluble ligand binding" evidence="5">
    <location>
        <begin position="394"/>
        <end position="439"/>
    </location>
</feature>
<keyword evidence="7" id="KW-1185">Reference proteome</keyword>
<dbReference type="Gene3D" id="3.30.1950.10">
    <property type="entry name" value="wza like domain"/>
    <property type="match status" value="1"/>
</dbReference>
<evidence type="ECO:0000256" key="3">
    <source>
        <dbReference type="SAM" id="SignalP"/>
    </source>
</evidence>